<name>A0ABV9Z774_9PSEU</name>
<proteinExistence type="predicted"/>
<sequence length="252" mass="27230">MGLLRRRGRPATEADAMQVGDDVYVVSKRAADLAVSAQKERRKASLAERRLAETQEATLLGDKKTLKAAKKRWQSEDAAEDDDPTGTVSDPVTGAKIKRYIGIARIVVPVVAPIVYQAVGAARDRWDAHRARQLGVAPDELVDFSGRGASLYARVHHIALSAQDLRTRHGRGDDARAAEVRSFVEDAEQRLSDLESAVRAAEQMPASRRRSAHVAVAGELERIEDRLLALWGVGGSNPRAAVTGPRDGASSG</sequence>
<keyword evidence="4" id="KW-1185">Reference proteome</keyword>
<accession>A0ABV9Z774</accession>
<evidence type="ECO:0000256" key="2">
    <source>
        <dbReference type="SAM" id="MobiDB-lite"/>
    </source>
</evidence>
<dbReference type="Pfam" id="PF20079">
    <property type="entry name" value="DUF6474"/>
    <property type="match status" value="1"/>
</dbReference>
<evidence type="ECO:0000256" key="1">
    <source>
        <dbReference type="SAM" id="Coils"/>
    </source>
</evidence>
<dbReference type="RefSeq" id="WP_378018873.1">
    <property type="nucleotide sequence ID" value="NZ_JBHSKG010000001.1"/>
</dbReference>
<dbReference type="EMBL" id="JBHSKG010000001">
    <property type="protein sequence ID" value="MFC5136629.1"/>
    <property type="molecule type" value="Genomic_DNA"/>
</dbReference>
<comment type="caution">
    <text evidence="3">The sequence shown here is derived from an EMBL/GenBank/DDBJ whole genome shotgun (WGS) entry which is preliminary data.</text>
</comment>
<keyword evidence="1" id="KW-0175">Coiled coil</keyword>
<feature type="region of interest" description="Disordered" evidence="2">
    <location>
        <begin position="71"/>
        <end position="91"/>
    </location>
</feature>
<gene>
    <name evidence="3" type="ORF">ACFPK1_00145</name>
</gene>
<feature type="coiled-coil region" evidence="1">
    <location>
        <begin position="177"/>
        <end position="204"/>
    </location>
</feature>
<dbReference type="Proteomes" id="UP001596175">
    <property type="component" value="Unassembled WGS sequence"/>
</dbReference>
<reference evidence="4" key="1">
    <citation type="journal article" date="2019" name="Int. J. Syst. Evol. Microbiol.">
        <title>The Global Catalogue of Microorganisms (GCM) 10K type strain sequencing project: providing services to taxonomists for standard genome sequencing and annotation.</title>
        <authorList>
            <consortium name="The Broad Institute Genomics Platform"/>
            <consortium name="The Broad Institute Genome Sequencing Center for Infectious Disease"/>
            <person name="Wu L."/>
            <person name="Ma J."/>
        </authorList>
    </citation>
    <scope>NUCLEOTIDE SEQUENCE [LARGE SCALE GENOMIC DNA]</scope>
    <source>
        <strain evidence="4">XZYJ18</strain>
    </source>
</reference>
<dbReference type="InterPro" id="IPR045522">
    <property type="entry name" value="DUF6474"/>
</dbReference>
<evidence type="ECO:0000313" key="3">
    <source>
        <dbReference type="EMBL" id="MFC5136629.1"/>
    </source>
</evidence>
<evidence type="ECO:0000313" key="4">
    <source>
        <dbReference type="Proteomes" id="UP001596175"/>
    </source>
</evidence>
<protein>
    <submittedName>
        <fullName evidence="3">DUF6474 family protein</fullName>
    </submittedName>
</protein>
<organism evidence="3 4">
    <name type="scientific">Actinomycetospora rhizophila</name>
    <dbReference type="NCBI Taxonomy" id="1416876"/>
    <lineage>
        <taxon>Bacteria</taxon>
        <taxon>Bacillati</taxon>
        <taxon>Actinomycetota</taxon>
        <taxon>Actinomycetes</taxon>
        <taxon>Pseudonocardiales</taxon>
        <taxon>Pseudonocardiaceae</taxon>
        <taxon>Actinomycetospora</taxon>
    </lineage>
</organism>